<sequence>MKTPAPSFLGKKVFSDQEKQRYYVIKYEDQSQKKTVDVLLFDHEVPVIFATMDYDGQFLDSFFLSNKTTKASGEALERYKQIQARKQQHRVTQDDLKDALKSESEAKMKNPRIQKLLRDEHLEDIKNQWPSRLIALQREMDGADDSLIMEALFDALETANSKKAYSFLKAHRLDQLIPPLALDIVKHPELLELAMQDYFYANEGRTAAEFLGFAAETAPLEDTAVCSEILTRADQLEREFGNGVLRNTLVEFSRRIKQSSFGSMKEWLQQTVDEPSLKQAIVQTMKKKTS</sequence>
<keyword evidence="2" id="KW-1185">Reference proteome</keyword>
<dbReference type="EMBL" id="PVNS01000008">
    <property type="protein sequence ID" value="PRO65469.1"/>
    <property type="molecule type" value="Genomic_DNA"/>
</dbReference>
<evidence type="ECO:0000313" key="2">
    <source>
        <dbReference type="Proteomes" id="UP000243650"/>
    </source>
</evidence>
<comment type="caution">
    <text evidence="1">The sequence shown here is derived from an EMBL/GenBank/DDBJ whole genome shotgun (WGS) entry which is preliminary data.</text>
</comment>
<dbReference type="OrthoDB" id="2803442at2"/>
<accession>A0A2P6MGQ6</accession>
<dbReference type="AlphaFoldDB" id="A0A2P6MGQ6"/>
<dbReference type="RefSeq" id="WP_105959308.1">
    <property type="nucleotide sequence ID" value="NZ_PVNS01000008.1"/>
</dbReference>
<gene>
    <name evidence="1" type="ORF">C6I21_09955</name>
</gene>
<protein>
    <submittedName>
        <fullName evidence="1">Uncharacterized protein</fullName>
    </submittedName>
</protein>
<evidence type="ECO:0000313" key="1">
    <source>
        <dbReference type="EMBL" id="PRO65469.1"/>
    </source>
</evidence>
<organism evidence="1 2">
    <name type="scientific">Alkalicoccus urumqiensis</name>
    <name type="common">Bacillus urumqiensis</name>
    <dbReference type="NCBI Taxonomy" id="1548213"/>
    <lineage>
        <taxon>Bacteria</taxon>
        <taxon>Bacillati</taxon>
        <taxon>Bacillota</taxon>
        <taxon>Bacilli</taxon>
        <taxon>Bacillales</taxon>
        <taxon>Bacillaceae</taxon>
        <taxon>Alkalicoccus</taxon>
    </lineage>
</organism>
<reference evidence="1 2" key="1">
    <citation type="submission" date="2018-03" db="EMBL/GenBank/DDBJ databases">
        <title>Bacillus urumqiensis sp. nov., a moderately haloalkaliphilic bacterium isolated from a salt lake.</title>
        <authorList>
            <person name="Zhao B."/>
            <person name="Liao Z."/>
        </authorList>
    </citation>
    <scope>NUCLEOTIDE SEQUENCE [LARGE SCALE GENOMIC DNA]</scope>
    <source>
        <strain evidence="1 2">BZ-SZ-XJ18</strain>
    </source>
</reference>
<proteinExistence type="predicted"/>
<dbReference type="Proteomes" id="UP000243650">
    <property type="component" value="Unassembled WGS sequence"/>
</dbReference>
<name>A0A2P6MGQ6_ALKUR</name>